<proteinExistence type="predicted"/>
<keyword evidence="3" id="KW-1185">Reference proteome</keyword>
<dbReference type="AlphaFoldDB" id="A0A4Y2KCN9"/>
<sequence length="87" mass="9841">MPRRVSAHRRPRQGPTREPSRRQNELQPSRPCEDSRTAAQISPAKVATWMVGKTPKENSPKELLFTPYLVTLGSQNLFGNSQLRRSG</sequence>
<evidence type="ECO:0000256" key="1">
    <source>
        <dbReference type="SAM" id="MobiDB-lite"/>
    </source>
</evidence>
<evidence type="ECO:0000313" key="2">
    <source>
        <dbReference type="EMBL" id="GBN00444.1"/>
    </source>
</evidence>
<comment type="caution">
    <text evidence="2">The sequence shown here is derived from an EMBL/GenBank/DDBJ whole genome shotgun (WGS) entry which is preliminary data.</text>
</comment>
<name>A0A4Y2KCN9_ARAVE</name>
<accession>A0A4Y2KCN9</accession>
<feature type="region of interest" description="Disordered" evidence="1">
    <location>
        <begin position="1"/>
        <end position="40"/>
    </location>
</feature>
<gene>
    <name evidence="2" type="ORF">AVEN_123037_1</name>
</gene>
<reference evidence="2 3" key="1">
    <citation type="journal article" date="2019" name="Sci. Rep.">
        <title>Orb-weaving spider Araneus ventricosus genome elucidates the spidroin gene catalogue.</title>
        <authorList>
            <person name="Kono N."/>
            <person name="Nakamura H."/>
            <person name="Ohtoshi R."/>
            <person name="Moran D.A.P."/>
            <person name="Shinohara A."/>
            <person name="Yoshida Y."/>
            <person name="Fujiwara M."/>
            <person name="Mori M."/>
            <person name="Tomita M."/>
            <person name="Arakawa K."/>
        </authorList>
    </citation>
    <scope>NUCLEOTIDE SEQUENCE [LARGE SCALE GENOMIC DNA]</scope>
</reference>
<evidence type="ECO:0000313" key="3">
    <source>
        <dbReference type="Proteomes" id="UP000499080"/>
    </source>
</evidence>
<dbReference type="Proteomes" id="UP000499080">
    <property type="component" value="Unassembled WGS sequence"/>
</dbReference>
<organism evidence="2 3">
    <name type="scientific">Araneus ventricosus</name>
    <name type="common">Orbweaver spider</name>
    <name type="synonym">Epeira ventricosa</name>
    <dbReference type="NCBI Taxonomy" id="182803"/>
    <lineage>
        <taxon>Eukaryota</taxon>
        <taxon>Metazoa</taxon>
        <taxon>Ecdysozoa</taxon>
        <taxon>Arthropoda</taxon>
        <taxon>Chelicerata</taxon>
        <taxon>Arachnida</taxon>
        <taxon>Araneae</taxon>
        <taxon>Araneomorphae</taxon>
        <taxon>Entelegynae</taxon>
        <taxon>Araneoidea</taxon>
        <taxon>Araneidae</taxon>
        <taxon>Araneus</taxon>
    </lineage>
</organism>
<dbReference type="EMBL" id="BGPR01004517">
    <property type="protein sequence ID" value="GBN00444.1"/>
    <property type="molecule type" value="Genomic_DNA"/>
</dbReference>
<feature type="compositionally biased region" description="Basic residues" evidence="1">
    <location>
        <begin position="1"/>
        <end position="12"/>
    </location>
</feature>
<protein>
    <submittedName>
        <fullName evidence="2">Uncharacterized protein</fullName>
    </submittedName>
</protein>